<dbReference type="RefSeq" id="WP_311183779.1">
    <property type="nucleotide sequence ID" value="NZ_CP115543.1"/>
</dbReference>
<dbReference type="EMBL" id="CP115543">
    <property type="protein sequence ID" value="WNH49314.1"/>
    <property type="molecule type" value="Genomic_DNA"/>
</dbReference>
<evidence type="ECO:0000313" key="2">
    <source>
        <dbReference type="Proteomes" id="UP001305421"/>
    </source>
</evidence>
<dbReference type="Pfam" id="PF05045">
    <property type="entry name" value="RgpF"/>
    <property type="match status" value="1"/>
</dbReference>
<keyword evidence="2" id="KW-1185">Reference proteome</keyword>
<reference evidence="1 2" key="1">
    <citation type="submission" date="2022-12" db="EMBL/GenBank/DDBJ databases">
        <title>Two new species, Stenotrophomonas aracearum and Stenotrophomonas oahuensis, isolated from Anthurium (Araceae family) in Hawaii.</title>
        <authorList>
            <person name="Chunag S.C."/>
            <person name="Dobhal S."/>
            <person name="Alvarez A."/>
            <person name="Arif M."/>
        </authorList>
    </citation>
    <scope>NUCLEOTIDE SEQUENCE [LARGE SCALE GENOMIC DNA]</scope>
    <source>
        <strain evidence="1 2">A5588</strain>
    </source>
</reference>
<dbReference type="SUPFAM" id="SSF56784">
    <property type="entry name" value="HAD-like"/>
    <property type="match status" value="1"/>
</dbReference>
<organism evidence="1 2">
    <name type="scientific">Stenotrophomonas aracearum</name>
    <dbReference type="NCBI Taxonomy" id="3003272"/>
    <lineage>
        <taxon>Bacteria</taxon>
        <taxon>Pseudomonadati</taxon>
        <taxon>Pseudomonadota</taxon>
        <taxon>Gammaproteobacteria</taxon>
        <taxon>Lysobacterales</taxon>
        <taxon>Lysobacteraceae</taxon>
        <taxon>Stenotrophomonas</taxon>
    </lineage>
</organism>
<dbReference type="InterPro" id="IPR023214">
    <property type="entry name" value="HAD_sf"/>
</dbReference>
<name>A0ABY9YEM2_9GAMM</name>
<accession>A0ABY9YEM2</accession>
<dbReference type="InterPro" id="IPR007739">
    <property type="entry name" value="RgpF"/>
</dbReference>
<proteinExistence type="predicted"/>
<dbReference type="Gene3D" id="1.10.150.400">
    <property type="match status" value="1"/>
</dbReference>
<sequence>MTLSLRRYVVAAHRSIARHGGGAAGVWSVVRRAFRVVRAMGLVGLIGRLRSASRIQTPVVDTFDAPTLPDPVALRDFNLRVGVMAHVYYPDLVEEFAAALCLLPVPYALLVSVVDAEAEERVRRNFSTLPNVTTLLVKRVENRGRDIAPMLVTFHDEILALDLIGHVHTKKSLYTGSEQEEWRRYLMRSLFGSPERLAWILGMFQADAKLGMVYPESYAGIPLWAHTLLSNADQCETLAHRMGIAMDRQRYLDFPAGSMFWARVSALRPLYDLRLRLEEFPVEQGQIDGTLQHAVERILGIVTRQQGYRLGILPTDGRLALTVEGERNAASALETSVFERLQMASLEADRVTVDVFDTLTTRAFLTPAAAREHLGWRLNRHFGIERFTEHREDAEATLRARLARDPELSEIHVLLAQRLRHPDLDASSLADLEREHERALLQPRTGVLTALKRLGVQPLTAFSDMYLSSSDMQEVLPAAVVRDIGHWLVSCETGSRRDCISTWKQLASEQKGAGSRWLHVGDNEHSDVQLPQQAGLPAPTHVLRPSALFDIIPGLRVLRHPQGMHAPWQEQLWRGLLANRFAAIADTTPRHLTGAPTLDAATLGYVVLGPLVLDFLLAAIDLARDKGVATLLFLSREGYLLQRAFARLQDFHVRARELTGRYFLASRRGTLLPSLFDEQDMVRVVEGSFNGSFDALLTARLGDEAGRLVQVHAPARAAQDVYLPEMSDEVARWLAPALPELLSLAKEQREAYKVYHHANVGDSTSMLVDIGYAGSIQRNLARALEADMGGYYMALRNGPLAVPDSGWALARYADGRGVGDEPASSILTNDLLLEALLTAPEGQFSGFACDNSSPPQPRFGPVELPAQGIEVLADVHAGALEFIDHICAALGEDISELTFDPAGVQIPLRSIGSGRWDARGPLAMLATKDYFTGRGTVSAGQPL</sequence>
<evidence type="ECO:0000313" key="1">
    <source>
        <dbReference type="EMBL" id="WNH49314.1"/>
    </source>
</evidence>
<dbReference type="Proteomes" id="UP001305421">
    <property type="component" value="Chromosome"/>
</dbReference>
<dbReference type="InterPro" id="IPR036412">
    <property type="entry name" value="HAD-like_sf"/>
</dbReference>
<protein>
    <submittedName>
        <fullName evidence="1">Polysaccharide biosynthesis protein</fullName>
    </submittedName>
</protein>
<gene>
    <name evidence="1" type="ORF">PDM28_02970</name>
</gene>
<dbReference type="Gene3D" id="3.40.50.1000">
    <property type="entry name" value="HAD superfamily/HAD-like"/>
    <property type="match status" value="1"/>
</dbReference>